<evidence type="ECO:0000313" key="2">
    <source>
        <dbReference type="Proteomes" id="UP000286907"/>
    </source>
</evidence>
<protein>
    <submittedName>
        <fullName evidence="1">Uncharacterized protein</fullName>
    </submittedName>
</protein>
<dbReference type="EMBL" id="CP029684">
    <property type="protein sequence ID" value="QAS69994.1"/>
    <property type="molecule type" value="Genomic_DNA"/>
</dbReference>
<proteinExistence type="predicted"/>
<dbReference type="RefSeq" id="WP_128686466.1">
    <property type="nucleotide sequence ID" value="NZ_CP029684.2"/>
</dbReference>
<dbReference type="Proteomes" id="UP000286907">
    <property type="component" value="Chromosome"/>
</dbReference>
<keyword evidence="2" id="KW-1185">Reference proteome</keyword>
<organism evidence="1 2">
    <name type="scientific">Oenococcus sicerae</name>
    <dbReference type="NCBI Taxonomy" id="2203724"/>
    <lineage>
        <taxon>Bacteria</taxon>
        <taxon>Bacillati</taxon>
        <taxon>Bacillota</taxon>
        <taxon>Bacilli</taxon>
        <taxon>Lactobacillales</taxon>
        <taxon>Lactobacillaceae</taxon>
        <taxon>Oenococcus</taxon>
    </lineage>
</organism>
<evidence type="ECO:0000313" key="1">
    <source>
        <dbReference type="EMBL" id="QAS69994.1"/>
    </source>
</evidence>
<name>A0ABX5QML0_9LACO</name>
<accession>A0ABX5QML0</accession>
<sequence>MSIFGSAKTEKTTQLVKITMDSNTHNPASDQAATDYEDIILGNAILTNAEYLKRNKIVSIDGQRTSLPNYFVSDQADQVIDVNEFRV</sequence>
<gene>
    <name evidence="1" type="ORF">DLJ48_05375</name>
</gene>
<reference evidence="1 2" key="1">
    <citation type="journal article" date="2019" name="Syst. Appl. Microbiol.">
        <title>Oenococcus sicerae sp. nov., isolated from French cider.</title>
        <authorList>
            <person name="Cousin F.J."/>
            <person name="Le Guellec R."/>
            <person name="Chagnot C."/>
            <person name="Goux D."/>
            <person name="Dalmasso M."/>
            <person name="Laplace J.M."/>
            <person name="Cretenet M."/>
        </authorList>
    </citation>
    <scope>NUCLEOTIDE SEQUENCE [LARGE SCALE GENOMIC DNA]</scope>
    <source>
        <strain evidence="1 2">UCMA 15228</strain>
    </source>
</reference>